<comment type="caution">
    <text evidence="1">The sequence shown here is derived from an EMBL/GenBank/DDBJ whole genome shotgun (WGS) entry which is preliminary data.</text>
</comment>
<dbReference type="EMBL" id="RBKU01000001">
    <property type="protein sequence ID" value="RKR82915.1"/>
    <property type="molecule type" value="Genomic_DNA"/>
</dbReference>
<proteinExistence type="predicted"/>
<evidence type="ECO:0000313" key="1">
    <source>
        <dbReference type="EMBL" id="RKR82915.1"/>
    </source>
</evidence>
<dbReference type="AlphaFoldDB" id="A0A495J1S7"/>
<protein>
    <submittedName>
        <fullName evidence="1">RloB-like protein</fullName>
    </submittedName>
</protein>
<dbReference type="InterPro" id="IPR025591">
    <property type="entry name" value="RloB"/>
</dbReference>
<gene>
    <name evidence="1" type="ORF">BDD43_3108</name>
</gene>
<dbReference type="Pfam" id="PF13707">
    <property type="entry name" value="RloB"/>
    <property type="match status" value="1"/>
</dbReference>
<accession>A0A495J1S7</accession>
<reference evidence="1 2" key="1">
    <citation type="submission" date="2018-10" db="EMBL/GenBank/DDBJ databases">
        <title>Genomic Encyclopedia of Archaeal and Bacterial Type Strains, Phase II (KMG-II): from individual species to whole genera.</title>
        <authorList>
            <person name="Goeker M."/>
        </authorList>
    </citation>
    <scope>NUCLEOTIDE SEQUENCE [LARGE SCALE GENOMIC DNA]</scope>
    <source>
        <strain evidence="1 2">DSM 18602</strain>
    </source>
</reference>
<keyword evidence="2" id="KW-1185">Reference proteome</keyword>
<evidence type="ECO:0000313" key="2">
    <source>
        <dbReference type="Proteomes" id="UP000268007"/>
    </source>
</evidence>
<dbReference type="Proteomes" id="UP000268007">
    <property type="component" value="Unassembled WGS sequence"/>
</dbReference>
<dbReference type="RefSeq" id="WP_121198464.1">
    <property type="nucleotide sequence ID" value="NZ_RBKU01000001.1"/>
</dbReference>
<sequence>MAKNKNSGFSFKDFVKQLEETKVQPTEVEVKQERKYFLIVSEGERTEPIYFEYLSTQLPKNLLRTIEVHGEGDNTINVVNKAIELRDERIANHQLPNYDEVWAVFDKDDFPAERYNGAIQLAANSGIESGHSNQSFELWYVLHFQFLQNALHRDDYIKILTKQLKFKYAKNTPKVIEKIARTGNEDQAILWAEELERMHEGVPPAEACPHTRVYELVKRLRVYMKGKTENEED</sequence>
<organism evidence="1 2">
    <name type="scientific">Mucilaginibacter gracilis</name>
    <dbReference type="NCBI Taxonomy" id="423350"/>
    <lineage>
        <taxon>Bacteria</taxon>
        <taxon>Pseudomonadati</taxon>
        <taxon>Bacteroidota</taxon>
        <taxon>Sphingobacteriia</taxon>
        <taxon>Sphingobacteriales</taxon>
        <taxon>Sphingobacteriaceae</taxon>
        <taxon>Mucilaginibacter</taxon>
    </lineage>
</organism>
<dbReference type="OrthoDB" id="9796523at2"/>
<name>A0A495J1S7_9SPHI</name>